<reference evidence="3 4" key="1">
    <citation type="submission" date="2018-04" db="EMBL/GenBank/DDBJ databases">
        <authorList>
            <person name="Zhang X."/>
            <person name="Yuan J."/>
            <person name="Li F."/>
            <person name="Xiang J."/>
        </authorList>
    </citation>
    <scope>NUCLEOTIDE SEQUENCE [LARGE SCALE GENOMIC DNA]</scope>
    <source>
        <tissue evidence="3">Muscle</tissue>
    </source>
</reference>
<reference evidence="3 4" key="2">
    <citation type="submission" date="2019-01" db="EMBL/GenBank/DDBJ databases">
        <title>The decoding of complex shrimp genome reveals the adaptation for benthos swimmer, frequently molting mechanism and breeding impact on genome.</title>
        <authorList>
            <person name="Sun Y."/>
            <person name="Gao Y."/>
            <person name="Yu Y."/>
        </authorList>
    </citation>
    <scope>NUCLEOTIDE SEQUENCE [LARGE SCALE GENOMIC DNA]</scope>
    <source>
        <tissue evidence="3">Muscle</tissue>
    </source>
</reference>
<organism evidence="3 4">
    <name type="scientific">Penaeus vannamei</name>
    <name type="common">Whiteleg shrimp</name>
    <name type="synonym">Litopenaeus vannamei</name>
    <dbReference type="NCBI Taxonomy" id="6689"/>
    <lineage>
        <taxon>Eukaryota</taxon>
        <taxon>Metazoa</taxon>
        <taxon>Ecdysozoa</taxon>
        <taxon>Arthropoda</taxon>
        <taxon>Crustacea</taxon>
        <taxon>Multicrustacea</taxon>
        <taxon>Malacostraca</taxon>
        <taxon>Eumalacostraca</taxon>
        <taxon>Eucarida</taxon>
        <taxon>Decapoda</taxon>
        <taxon>Dendrobranchiata</taxon>
        <taxon>Penaeoidea</taxon>
        <taxon>Penaeidae</taxon>
        <taxon>Penaeus</taxon>
    </lineage>
</organism>
<dbReference type="OrthoDB" id="6376505at2759"/>
<feature type="compositionally biased region" description="Basic and acidic residues" evidence="1">
    <location>
        <begin position="90"/>
        <end position="100"/>
    </location>
</feature>
<keyword evidence="4" id="KW-1185">Reference proteome</keyword>
<comment type="caution">
    <text evidence="3">The sequence shown here is derived from an EMBL/GenBank/DDBJ whole genome shotgun (WGS) entry which is preliminary data.</text>
</comment>
<dbReference type="EMBL" id="QCYY01003988">
    <property type="protein sequence ID" value="ROT61796.1"/>
    <property type="molecule type" value="Genomic_DNA"/>
</dbReference>
<feature type="chain" id="PRO_5019342007" evidence="2">
    <location>
        <begin position="26"/>
        <end position="568"/>
    </location>
</feature>
<gene>
    <name evidence="3" type="ORF">C7M84_020393</name>
</gene>
<feature type="compositionally biased region" description="Basic and acidic residues" evidence="1">
    <location>
        <begin position="488"/>
        <end position="501"/>
    </location>
</feature>
<feature type="compositionally biased region" description="Basic and acidic residues" evidence="1">
    <location>
        <begin position="389"/>
        <end position="416"/>
    </location>
</feature>
<feature type="compositionally biased region" description="Basic and acidic residues" evidence="1">
    <location>
        <begin position="363"/>
        <end position="378"/>
    </location>
</feature>
<feature type="region of interest" description="Disordered" evidence="1">
    <location>
        <begin position="361"/>
        <end position="416"/>
    </location>
</feature>
<feature type="region of interest" description="Disordered" evidence="1">
    <location>
        <begin position="26"/>
        <end position="71"/>
    </location>
</feature>
<name>A0A423SC68_PENVA</name>
<feature type="region of interest" description="Disordered" evidence="1">
    <location>
        <begin position="202"/>
        <end position="298"/>
    </location>
</feature>
<dbReference type="AlphaFoldDB" id="A0A423SC68"/>
<feature type="compositionally biased region" description="Basic and acidic residues" evidence="1">
    <location>
        <begin position="246"/>
        <end position="274"/>
    </location>
</feature>
<feature type="compositionally biased region" description="Basic residues" evidence="1">
    <location>
        <begin position="523"/>
        <end position="534"/>
    </location>
</feature>
<dbReference type="Proteomes" id="UP000283509">
    <property type="component" value="Unassembled WGS sequence"/>
</dbReference>
<feature type="signal peptide" evidence="2">
    <location>
        <begin position="1"/>
        <end position="25"/>
    </location>
</feature>
<feature type="compositionally biased region" description="Basic and acidic residues" evidence="1">
    <location>
        <begin position="37"/>
        <end position="59"/>
    </location>
</feature>
<proteinExistence type="predicted"/>
<evidence type="ECO:0000313" key="4">
    <source>
        <dbReference type="Proteomes" id="UP000283509"/>
    </source>
</evidence>
<accession>A0A423SC68</accession>
<feature type="compositionally biased region" description="Basic and acidic residues" evidence="1">
    <location>
        <begin position="202"/>
        <end position="225"/>
    </location>
</feature>
<feature type="region of interest" description="Disordered" evidence="1">
    <location>
        <begin position="460"/>
        <end position="535"/>
    </location>
</feature>
<evidence type="ECO:0000313" key="3">
    <source>
        <dbReference type="EMBL" id="ROT61796.1"/>
    </source>
</evidence>
<evidence type="ECO:0000256" key="1">
    <source>
        <dbReference type="SAM" id="MobiDB-lite"/>
    </source>
</evidence>
<evidence type="ECO:0000256" key="2">
    <source>
        <dbReference type="SAM" id="SignalP"/>
    </source>
</evidence>
<protein>
    <submittedName>
        <fullName evidence="3">Uncharacterized protein</fullName>
    </submittedName>
</protein>
<sequence length="568" mass="63579">MVLGGSLCLGGSLLILLAMSHKAQGDQHRSQHAVHGSRQEQHHHLHGPHRDSTQPHQHAEAPTGRGKHEGAGQEKFLFEKYEARRQYMRSDAEGAERVEAQGEESDVPPAEVSLPEDTKVDLMEIMDHLEELREMFALTDNAEIQEALAEASSMRNENWMDEISEEMLEKLRRALIQEDPQILERLAIAEETVPEFLAELLRSKQDRNQHEADEGEDDRKGRMEEGPAELGESPAAGEQEPGNENVEMKDGRARTPVQEEKGLRTTDTGNKSEPDEGFFEEEEPRRSEGDAERGEEMFEDMAASGNGRDALELLKLMSAESSKGLVPGNPVLSLVQPEDMAPSSPAENRFSTNEEIIQIVSLEEGKSGRLGKDSDGEGMRPTLPGGEGARLEGSRRHTSGRTEGDESRSSSELRSHVEDEHLLEDLRQKTLDLIQKSRRRYSAEDASKAIEFMEMIFISSPGRDNEDKPQAPASKGEAGAADAELMDGDQRRLGEMDPRGERRGHRAATSSPNLKWTQARGRGLSRRSYRRARVTSRDSSQRCFTAFRPSWNDRARRALLRETRVICR</sequence>
<keyword evidence="2" id="KW-0732">Signal</keyword>
<feature type="region of interest" description="Disordered" evidence="1">
    <location>
        <begin position="90"/>
        <end position="112"/>
    </location>
</feature>
<feature type="compositionally biased region" description="Basic and acidic residues" evidence="1">
    <location>
        <begin position="283"/>
        <end position="296"/>
    </location>
</feature>